<dbReference type="FunFam" id="2.60.40.10:FF:000495">
    <property type="entry name" value="Periplasmic beta-glucosidase"/>
    <property type="match status" value="1"/>
</dbReference>
<comment type="caution">
    <text evidence="8">The sequence shown here is derived from an EMBL/GenBank/DDBJ whole genome shotgun (WGS) entry which is preliminary data.</text>
</comment>
<keyword evidence="2" id="KW-0732">Signal</keyword>
<feature type="region of interest" description="Disordered" evidence="6">
    <location>
        <begin position="1"/>
        <end position="38"/>
    </location>
</feature>
<dbReference type="GO" id="GO:0046556">
    <property type="term" value="F:alpha-L-arabinofuranosidase activity"/>
    <property type="evidence" value="ECO:0007669"/>
    <property type="project" value="TreeGrafter"/>
</dbReference>
<evidence type="ECO:0000313" key="8">
    <source>
        <dbReference type="EMBL" id="NUW30250.1"/>
    </source>
</evidence>
<dbReference type="InterPro" id="IPR044993">
    <property type="entry name" value="BXL"/>
</dbReference>
<dbReference type="SUPFAM" id="SSF51445">
    <property type="entry name" value="(Trans)glycosidases"/>
    <property type="match status" value="1"/>
</dbReference>
<feature type="domain" description="Fibronectin type III-like" evidence="7">
    <location>
        <begin position="751"/>
        <end position="821"/>
    </location>
</feature>
<evidence type="ECO:0000256" key="3">
    <source>
        <dbReference type="ARBA" id="ARBA00022801"/>
    </source>
</evidence>
<comment type="similarity">
    <text evidence="1">Belongs to the glycosyl hydrolase 3 family.</text>
</comment>
<dbReference type="InterPro" id="IPR036881">
    <property type="entry name" value="Glyco_hydro_3_C_sf"/>
</dbReference>
<dbReference type="GO" id="GO:0031222">
    <property type="term" value="P:arabinan catabolic process"/>
    <property type="evidence" value="ECO:0007669"/>
    <property type="project" value="TreeGrafter"/>
</dbReference>
<dbReference type="GO" id="GO:0045493">
    <property type="term" value="P:xylan catabolic process"/>
    <property type="evidence" value="ECO:0007669"/>
    <property type="project" value="InterPro"/>
</dbReference>
<evidence type="ECO:0000259" key="7">
    <source>
        <dbReference type="SMART" id="SM01217"/>
    </source>
</evidence>
<dbReference type="InterPro" id="IPR017853">
    <property type="entry name" value="GH"/>
</dbReference>
<dbReference type="Pfam" id="PF01915">
    <property type="entry name" value="Glyco_hydro_3_C"/>
    <property type="match status" value="1"/>
</dbReference>
<dbReference type="CDD" id="cd23343">
    <property type="entry name" value="beta-trefoil_FSCN_BglX-like"/>
    <property type="match status" value="1"/>
</dbReference>
<dbReference type="Pfam" id="PF00933">
    <property type="entry name" value="Glyco_hydro_3"/>
    <property type="match status" value="1"/>
</dbReference>
<dbReference type="AlphaFoldDB" id="A0A7Y6I3T4"/>
<dbReference type="InterPro" id="IPR001764">
    <property type="entry name" value="Glyco_hydro_3_N"/>
</dbReference>
<dbReference type="SUPFAM" id="SSF50405">
    <property type="entry name" value="Actin-crosslinking proteins"/>
    <property type="match status" value="1"/>
</dbReference>
<feature type="region of interest" description="Disordered" evidence="6">
    <location>
        <begin position="445"/>
        <end position="469"/>
    </location>
</feature>
<dbReference type="SUPFAM" id="SSF52279">
    <property type="entry name" value="Beta-D-glucan exohydrolase, C-terminal domain"/>
    <property type="match status" value="1"/>
</dbReference>
<dbReference type="InterPro" id="IPR013783">
    <property type="entry name" value="Ig-like_fold"/>
</dbReference>
<dbReference type="Gene3D" id="2.60.120.380">
    <property type="match status" value="1"/>
</dbReference>
<dbReference type="Proteomes" id="UP000586042">
    <property type="component" value="Unassembled WGS sequence"/>
</dbReference>
<keyword evidence="3 8" id="KW-0378">Hydrolase</keyword>
<name>A0A7Y6I3T4_9ACTN</name>
<keyword evidence="9" id="KW-1185">Reference proteome</keyword>
<dbReference type="GO" id="GO:0008422">
    <property type="term" value="F:beta-glucosidase activity"/>
    <property type="evidence" value="ECO:0007669"/>
    <property type="project" value="UniProtKB-ARBA"/>
</dbReference>
<evidence type="ECO:0000256" key="4">
    <source>
        <dbReference type="ARBA" id="ARBA00058905"/>
    </source>
</evidence>
<evidence type="ECO:0000256" key="1">
    <source>
        <dbReference type="ARBA" id="ARBA00005336"/>
    </source>
</evidence>
<dbReference type="Gene3D" id="2.60.40.10">
    <property type="entry name" value="Immunoglobulins"/>
    <property type="match status" value="1"/>
</dbReference>
<gene>
    <name evidence="8" type="ORF">HTZ77_02230</name>
</gene>
<proteinExistence type="inferred from homology"/>
<dbReference type="PANTHER" id="PTHR42721:SF3">
    <property type="entry name" value="BETA-D-XYLOSIDASE 5-RELATED"/>
    <property type="match status" value="1"/>
</dbReference>
<dbReference type="PANTHER" id="PTHR42721">
    <property type="entry name" value="SUGAR HYDROLASE-RELATED"/>
    <property type="match status" value="1"/>
</dbReference>
<dbReference type="InterPro" id="IPR002772">
    <property type="entry name" value="Glyco_hydro_3_C"/>
</dbReference>
<dbReference type="InterPro" id="IPR026891">
    <property type="entry name" value="Fn3-like"/>
</dbReference>
<evidence type="ECO:0000256" key="5">
    <source>
        <dbReference type="ARBA" id="ARBA00074219"/>
    </source>
</evidence>
<dbReference type="InterPro" id="IPR036962">
    <property type="entry name" value="Glyco_hydro_3_N_sf"/>
</dbReference>
<dbReference type="Gene3D" id="3.40.50.1700">
    <property type="entry name" value="Glycoside hydrolase family 3 C-terminal domain"/>
    <property type="match status" value="1"/>
</dbReference>
<comment type="function">
    <text evidence="4">Catalyzes the hydrolysis of a non-reducing terminal alpha-L-arabinopyranosidic linkage in ginsenoside Rb2 (alpha-L-arabinopyranosyl-(1-&gt;6)-alpha-D-glucopyranosyl) to release alpha-D-glucopyranosyl (Rd). It is not able to hydrolyze alpha-L-arabinofuranosyl-(1-&gt;6)-alpha-D-glucopyranosyl (Rc).</text>
</comment>
<feature type="compositionally biased region" description="Low complexity" evidence="6">
    <location>
        <begin position="448"/>
        <end position="467"/>
    </location>
</feature>
<dbReference type="InterPro" id="IPR008999">
    <property type="entry name" value="Actin-crosslinking"/>
</dbReference>
<dbReference type="GO" id="GO:0009044">
    <property type="term" value="F:xylan 1,4-beta-xylosidase activity"/>
    <property type="evidence" value="ECO:0007669"/>
    <property type="project" value="InterPro"/>
</dbReference>
<dbReference type="Gene3D" id="3.20.20.300">
    <property type="entry name" value="Glycoside hydrolase, family 3, N-terminal domain"/>
    <property type="match status" value="1"/>
</dbReference>
<dbReference type="CDD" id="cd04084">
    <property type="entry name" value="CBM6_xylanase-like"/>
    <property type="match status" value="1"/>
</dbReference>
<protein>
    <recommendedName>
        <fullName evidence="5">Exo-alpha-(1-&gt;6)-L-arabinopyranosidase</fullName>
    </recommendedName>
</protein>
<dbReference type="RefSeq" id="WP_175587702.1">
    <property type="nucleotide sequence ID" value="NZ_JABWGN010000001.1"/>
</dbReference>
<evidence type="ECO:0000256" key="6">
    <source>
        <dbReference type="SAM" id="MobiDB-lite"/>
    </source>
</evidence>
<dbReference type="Gene3D" id="2.60.120.260">
    <property type="entry name" value="Galactose-binding domain-like"/>
    <property type="match status" value="1"/>
</dbReference>
<sequence length="990" mass="105268">MPDPFRAPIQDPAPLQDLAPSSEPLPAPSGEPAAYLDPGAPLAERVADLLGRLTLDEKLGLLHQYQAPVGRLGVGPFRTGTEALHGLAWLGPATVFPQAVGLASTWDPELVRRVGEAAGDEVLAFHHKDPAGAGRNVWAPVVNPLRDPRWGRNEEGYSEDPWLTGIMGEAYARGLRGSDPQVLRTAPTLKHFLAYNNETDRCATSSNLPPRVLHEYELPAFRPAIESGAAVAVMPSYNLVNGRPAHLSPLIDSVLRAWAPGDLLVVSDAYAPANLTGVQGYHDTLPEAYAHAVKAGLDSFTQDDDRPDATLGHLREALRLGLLAEADVDRAVRHVLSIRFRLGEFDPATPYDDVTEEVVNCPAHQDLAREAARRSIVLLADDGLLPLGPVTKVAVIGQLGDTLMEDWYSGTLPYSVTARAGLAERCATVFCEAVDRVTLTAEAGPVTADPAGGPLSAGPPSAGSAAPCGGGPADSLDLFDLFDWGGGAYALRAAATGRVVSVDDGVLVNDQPGPNGWEVRQTFRVEDRPRGLIALRHISTGCYVGRGDDGVLRLVDDADRAVWLAMEVVRSGAARAAELAADADVAVVVVGDHPLVNGRETEDRAGLALAPAQDAVVAAVLAANPRTVMVITSGYPLTWSTPDVPAVLWSAHGGQEYGHALAEVLFGDADPEGRLTQTWYRSAQELPDLLDYDIITADATYLYFRGTPLFPFGHGLSYTTFDFAGLRVRVADGVVTAEVTVTNTGAREGVEVVQFYTHQRRSRVKQPLRRLRGFEKVRLAPGESRVVTLRLPVEELAFWDVTRGRFVVESAPHQLMVGRSAADLRLCAPFDVPGETIPARVGPLRAMDHDEYDAVAFVDAGPVAGEAVRSEVGGAWIAFRQVDLAGVASCALTAGSADGGMITLRLGDPLHGEALAAFPVPRTGRHALQPLAQSLQPLTQSLQTLTQDVTRPLARSGGVHDVYVVFENEGVTLADLTWGPAAPLTGGAGA</sequence>
<accession>A0A7Y6I3T4</accession>
<dbReference type="EMBL" id="JABWGN010000001">
    <property type="protein sequence ID" value="NUW30250.1"/>
    <property type="molecule type" value="Genomic_DNA"/>
</dbReference>
<reference evidence="8 9" key="1">
    <citation type="submission" date="2020-06" db="EMBL/GenBank/DDBJ databases">
        <title>Nonomuraea sp. SMC257, a novel actinomycete isolated from soil.</title>
        <authorList>
            <person name="Chanama M."/>
        </authorList>
    </citation>
    <scope>NUCLEOTIDE SEQUENCE [LARGE SCALE GENOMIC DNA]</scope>
    <source>
        <strain evidence="8 9">SMC257</strain>
    </source>
</reference>
<organism evidence="8 9">
    <name type="scientific">Nonomuraea montanisoli</name>
    <dbReference type="NCBI Taxonomy" id="2741721"/>
    <lineage>
        <taxon>Bacteria</taxon>
        <taxon>Bacillati</taxon>
        <taxon>Actinomycetota</taxon>
        <taxon>Actinomycetes</taxon>
        <taxon>Streptosporangiales</taxon>
        <taxon>Streptosporangiaceae</taxon>
        <taxon>Nonomuraea</taxon>
    </lineage>
</organism>
<dbReference type="Pfam" id="PF14310">
    <property type="entry name" value="Fn3-like"/>
    <property type="match status" value="1"/>
</dbReference>
<evidence type="ECO:0000256" key="2">
    <source>
        <dbReference type="ARBA" id="ARBA00022729"/>
    </source>
</evidence>
<evidence type="ECO:0000313" key="9">
    <source>
        <dbReference type="Proteomes" id="UP000586042"/>
    </source>
</evidence>
<dbReference type="SMART" id="SM01217">
    <property type="entry name" value="Fn3_like"/>
    <property type="match status" value="1"/>
</dbReference>
<dbReference type="PRINTS" id="PR00133">
    <property type="entry name" value="GLHYDRLASE3"/>
</dbReference>